<dbReference type="Proteomes" id="UP000316079">
    <property type="component" value="Unassembled WGS sequence"/>
</dbReference>
<dbReference type="AlphaFoldDB" id="A0A553QP80"/>
<accession>A0A553QP80</accession>
<proteinExistence type="predicted"/>
<name>A0A553QP80_9TELE</name>
<keyword evidence="3" id="KW-1185">Reference proteome</keyword>
<evidence type="ECO:0000256" key="1">
    <source>
        <dbReference type="SAM" id="MobiDB-lite"/>
    </source>
</evidence>
<evidence type="ECO:0000313" key="3">
    <source>
        <dbReference type="Proteomes" id="UP000316079"/>
    </source>
</evidence>
<organism evidence="2 3">
    <name type="scientific">Danionella cerebrum</name>
    <dbReference type="NCBI Taxonomy" id="2873325"/>
    <lineage>
        <taxon>Eukaryota</taxon>
        <taxon>Metazoa</taxon>
        <taxon>Chordata</taxon>
        <taxon>Craniata</taxon>
        <taxon>Vertebrata</taxon>
        <taxon>Euteleostomi</taxon>
        <taxon>Actinopterygii</taxon>
        <taxon>Neopterygii</taxon>
        <taxon>Teleostei</taxon>
        <taxon>Ostariophysi</taxon>
        <taxon>Cypriniformes</taxon>
        <taxon>Danionidae</taxon>
        <taxon>Danioninae</taxon>
        <taxon>Danionella</taxon>
    </lineage>
</organism>
<reference evidence="2 3" key="1">
    <citation type="journal article" date="2019" name="Sci. Data">
        <title>Hybrid genome assembly and annotation of Danionella translucida.</title>
        <authorList>
            <person name="Kadobianskyi M."/>
            <person name="Schulze L."/>
            <person name="Schuelke M."/>
            <person name="Judkewitz B."/>
        </authorList>
    </citation>
    <scope>NUCLEOTIDE SEQUENCE [LARGE SCALE GENOMIC DNA]</scope>
    <source>
        <strain evidence="2 3">Bolton</strain>
    </source>
</reference>
<feature type="region of interest" description="Disordered" evidence="1">
    <location>
        <begin position="81"/>
        <end position="120"/>
    </location>
</feature>
<comment type="caution">
    <text evidence="2">The sequence shown here is derived from an EMBL/GenBank/DDBJ whole genome shotgun (WGS) entry which is preliminary data.</text>
</comment>
<evidence type="ECO:0000313" key="2">
    <source>
        <dbReference type="EMBL" id="TRY91782.1"/>
    </source>
</evidence>
<sequence>MRRLLRRQLPLSRFNSGVLLLFRNFYGLAITVIGGLAQLEETQLSLGCDSLFYCNLLFALMTHALRDSSIPAPLIHARSTADANSHRAGSGATMSPKVTDERNENRPLYSSMRSSARKMK</sequence>
<gene>
    <name evidence="2" type="ORF">DNTS_023741</name>
</gene>
<protein>
    <submittedName>
        <fullName evidence="2">Uncharacterized protein</fullName>
    </submittedName>
</protein>
<dbReference type="EMBL" id="SRMA01025720">
    <property type="protein sequence ID" value="TRY91782.1"/>
    <property type="molecule type" value="Genomic_DNA"/>
</dbReference>